<dbReference type="Proteomes" id="UP001139006">
    <property type="component" value="Unassembled WGS sequence"/>
</dbReference>
<proteinExistence type="predicted"/>
<gene>
    <name evidence="2" type="ORF">LB941_09485</name>
</gene>
<dbReference type="InterPro" id="IPR029058">
    <property type="entry name" value="AB_hydrolase_fold"/>
</dbReference>
<evidence type="ECO:0000259" key="1">
    <source>
        <dbReference type="Pfam" id="PF20434"/>
    </source>
</evidence>
<keyword evidence="3" id="KW-1185">Reference proteome</keyword>
<dbReference type="AlphaFoldDB" id="A0A9X2JM05"/>
<dbReference type="EMBL" id="JAIULA010000020">
    <property type="protein sequence ID" value="MCP0887562.1"/>
    <property type="molecule type" value="Genomic_DNA"/>
</dbReference>
<dbReference type="GO" id="GO:0016787">
    <property type="term" value="F:hydrolase activity"/>
    <property type="evidence" value="ECO:0007669"/>
    <property type="project" value="UniProtKB-KW"/>
</dbReference>
<dbReference type="RefSeq" id="WP_253361549.1">
    <property type="nucleotide sequence ID" value="NZ_JAIULA010000020.1"/>
</dbReference>
<protein>
    <submittedName>
        <fullName evidence="2">Alpha/beta hydrolase fold domain-containing protein</fullName>
    </submittedName>
</protein>
<evidence type="ECO:0000313" key="2">
    <source>
        <dbReference type="EMBL" id="MCP0887562.1"/>
    </source>
</evidence>
<sequence>MSIKTYTLDEPQFPQNPRLYLDIPYAIKNGHILNLHIIEPATPTASNPHFPLIMFTPSKDFSHTNLEMFFSPLMQLARYGFVIALVETRYLPNTHFPEQTKDINTATRYMLNHAYQYHIDPYRYFSWGLNSGAYSSLLAAWTAHIQKFNDEDVHTQSLRFKGCISFNPLIDLTPEPESKKLQTALLKYFDTTNLAEFNLLNYVGKKELPNNLIFQVEAAASHKTDYSKKFVNYLEKSTDLSSIYTMLAANELNDGFFTPYTIDIIVNFLKDNL</sequence>
<dbReference type="Pfam" id="PF20434">
    <property type="entry name" value="BD-FAE"/>
    <property type="match status" value="1"/>
</dbReference>
<keyword evidence="2" id="KW-0378">Hydrolase</keyword>
<comment type="caution">
    <text evidence="2">The sequence shown here is derived from an EMBL/GenBank/DDBJ whole genome shotgun (WGS) entry which is preliminary data.</text>
</comment>
<dbReference type="Gene3D" id="3.40.50.1820">
    <property type="entry name" value="alpha/beta hydrolase"/>
    <property type="match status" value="1"/>
</dbReference>
<feature type="domain" description="BD-FAE-like" evidence="1">
    <location>
        <begin position="72"/>
        <end position="232"/>
    </location>
</feature>
<dbReference type="SUPFAM" id="SSF53474">
    <property type="entry name" value="alpha/beta-Hydrolases"/>
    <property type="match status" value="1"/>
</dbReference>
<organism evidence="2 3">
    <name type="scientific">Ligilactobacillus ubinensis</name>
    <dbReference type="NCBI Taxonomy" id="2876789"/>
    <lineage>
        <taxon>Bacteria</taxon>
        <taxon>Bacillati</taxon>
        <taxon>Bacillota</taxon>
        <taxon>Bacilli</taxon>
        <taxon>Lactobacillales</taxon>
        <taxon>Lactobacillaceae</taxon>
        <taxon>Ligilactobacillus</taxon>
    </lineage>
</organism>
<accession>A0A9X2JM05</accession>
<reference evidence="2 3" key="1">
    <citation type="journal article" date="2023" name="Int. J. Syst. Evol. Microbiol.">
        <title>Ligilactobacillus ubinensis sp. nov., a novel species isolated from the wild ferment of a durian fruit (Durio zibethinus).</title>
        <authorList>
            <person name="Heng Y.C."/>
            <person name="Menon N."/>
            <person name="Chen B."/>
            <person name="Loo B.Z.L."/>
            <person name="Wong G.W.J."/>
            <person name="Lim A.C.H."/>
            <person name="Silvaraju S."/>
            <person name="Kittelmann S."/>
        </authorList>
    </citation>
    <scope>NUCLEOTIDE SEQUENCE [LARGE SCALE GENOMIC DNA]</scope>
    <source>
        <strain evidence="2 3">WILCCON 0076</strain>
    </source>
</reference>
<evidence type="ECO:0000313" key="3">
    <source>
        <dbReference type="Proteomes" id="UP001139006"/>
    </source>
</evidence>
<name>A0A9X2JM05_9LACO</name>
<dbReference type="InterPro" id="IPR049492">
    <property type="entry name" value="BD-FAE-like_dom"/>
</dbReference>